<dbReference type="PANTHER" id="PTHR47331">
    <property type="entry name" value="PHD-TYPE DOMAIN-CONTAINING PROTEIN"/>
    <property type="match status" value="1"/>
</dbReference>
<evidence type="ECO:0000256" key="5">
    <source>
        <dbReference type="ARBA" id="ARBA00022801"/>
    </source>
</evidence>
<dbReference type="Pfam" id="PF05380">
    <property type="entry name" value="Peptidase_A17"/>
    <property type="match status" value="1"/>
</dbReference>
<protein>
    <submittedName>
        <fullName evidence="11">Uncharacterized protein</fullName>
    </submittedName>
</protein>
<dbReference type="InterPro" id="IPR008042">
    <property type="entry name" value="Retrotrans_Pao"/>
</dbReference>
<dbReference type="EMBL" id="DS269167">
    <property type="protein sequence ID" value="EFP10192.1"/>
    <property type="molecule type" value="Genomic_DNA"/>
</dbReference>
<dbReference type="Proteomes" id="UP000008281">
    <property type="component" value="Unassembled WGS sequence"/>
</dbReference>
<feature type="compositionally biased region" description="Basic and acidic residues" evidence="8">
    <location>
        <begin position="396"/>
        <end position="408"/>
    </location>
</feature>
<feature type="domain" description="CCHC-type" evidence="9">
    <location>
        <begin position="354"/>
        <end position="370"/>
    </location>
</feature>
<proteinExistence type="predicted"/>
<dbReference type="eggNOG" id="KOG0017">
    <property type="taxonomic scope" value="Eukaryota"/>
</dbReference>
<feature type="region of interest" description="Disordered" evidence="8">
    <location>
        <begin position="1764"/>
        <end position="1810"/>
    </location>
</feature>
<dbReference type="InterPro" id="IPR040676">
    <property type="entry name" value="DUF5641"/>
</dbReference>
<dbReference type="Pfam" id="PF17921">
    <property type="entry name" value="Integrase_H2C2"/>
    <property type="match status" value="1"/>
</dbReference>
<keyword evidence="1" id="KW-0808">Transferase</keyword>
<dbReference type="InterPro" id="IPR041588">
    <property type="entry name" value="Integrase_H2C2"/>
</dbReference>
<dbReference type="GO" id="GO:0015074">
    <property type="term" value="P:DNA integration"/>
    <property type="evidence" value="ECO:0007669"/>
    <property type="project" value="InterPro"/>
</dbReference>
<evidence type="ECO:0000313" key="12">
    <source>
        <dbReference type="Proteomes" id="UP000008281"/>
    </source>
</evidence>
<feature type="compositionally biased region" description="Low complexity" evidence="8">
    <location>
        <begin position="259"/>
        <end position="276"/>
    </location>
</feature>
<dbReference type="InterPro" id="IPR001878">
    <property type="entry name" value="Znf_CCHC"/>
</dbReference>
<keyword evidence="7" id="KW-0862">Zinc</keyword>
<gene>
    <name evidence="11" type="ORF">CRE_01450</name>
</gene>
<evidence type="ECO:0000256" key="3">
    <source>
        <dbReference type="ARBA" id="ARBA00022722"/>
    </source>
</evidence>
<organism evidence="12">
    <name type="scientific">Caenorhabditis remanei</name>
    <name type="common">Caenorhabditis vulgaris</name>
    <dbReference type="NCBI Taxonomy" id="31234"/>
    <lineage>
        <taxon>Eukaryota</taxon>
        <taxon>Metazoa</taxon>
        <taxon>Ecdysozoa</taxon>
        <taxon>Nematoda</taxon>
        <taxon>Chromadorea</taxon>
        <taxon>Rhabditida</taxon>
        <taxon>Rhabditina</taxon>
        <taxon>Rhabditomorpha</taxon>
        <taxon>Rhabditoidea</taxon>
        <taxon>Rhabditidae</taxon>
        <taxon>Peloderinae</taxon>
        <taxon>Caenorhabditis</taxon>
    </lineage>
</organism>
<name>E3NN73_CAERE</name>
<evidence type="ECO:0000256" key="4">
    <source>
        <dbReference type="ARBA" id="ARBA00022759"/>
    </source>
</evidence>
<evidence type="ECO:0000256" key="7">
    <source>
        <dbReference type="PROSITE-ProRule" id="PRU00047"/>
    </source>
</evidence>
<dbReference type="InterPro" id="IPR043128">
    <property type="entry name" value="Rev_trsase/Diguanyl_cyclase"/>
</dbReference>
<feature type="compositionally biased region" description="Low complexity" evidence="8">
    <location>
        <begin position="1896"/>
        <end position="1935"/>
    </location>
</feature>
<dbReference type="GO" id="GO:0003964">
    <property type="term" value="F:RNA-directed DNA polymerase activity"/>
    <property type="evidence" value="ECO:0007669"/>
    <property type="project" value="UniProtKB-KW"/>
</dbReference>
<dbReference type="GO" id="GO:0004519">
    <property type="term" value="F:endonuclease activity"/>
    <property type="evidence" value="ECO:0007669"/>
    <property type="project" value="UniProtKB-KW"/>
</dbReference>
<sequence length="1974" mass="228892">MKIVIERFEESREECDGMDVEFAAPSQKLIDVETTKDLEEKFHITANRIEEEGTEYVKKKVGSALISNKTLPVPEFDGEPENWAEFYDIFKPIVEDNTELLDIVKFALLKKACRGKAGDMIRIFTSADCFKEAIERLKKNYENKDNRFLMLWDKLEELRPARENVESMRRTINEVAAIVAALRKVSETETMAMKVLIKRKFPRRIHEELSRDANCDTTGKILEKIEDTINREERIEKDMIGHKKLEGDRRNSYRRSNSREYNNYRRSNSREYNNYRTPEYKGNNRHRSSDSYTSQKSDKSEKSTNSYRKSPFPRSRSRERKPCLFCNRSDHSTIDCRKVSNPEDRREFFRNHQRCYNCGRNDHSVKECTSGRCRNCDRKHHTALCDREGNRVRFERNRSRSKSEERYVSNKRGYGKDSSYSRVNTVVSSETRLMVTTGRVITTKSTHGEKFRPKAETMVILDTGADTNYITEQLAEYIGARVIDKNKDMRIKMVNNKENKITSNKVRFELMTQNGNIVVEALTIPSITTDFMPAPIEPEEWEYLKKRDIPYKEPSKTDAGLLIGVDLFWRLMNNFENLILPTGRIVVNTKLGNVICGSIIDTQNTGTDKEESNNFMTRKSGIIENPVEKIPGRLEITHTLEDLFQLQNIGITDNPVDPKIEEIKQMFYDTVRQDEGGRVETTFPFKKGMIPVLADNFRMALARLVSMYKQSRNTKAWEKLVQNFEDMIKRGIIEDTKPVAIDEPDRPVYFIPYQLVYNENSNTTKVRTVFDASSAVRGEISLNKAIHQGPSLIPQLLGILIRIRTRKYVLSGDIEKAFHMVGLQEKHRDCTRFLWLKDPQGEVIDKNLRFMRFTRIPFGVNASPYLLAMAIEYAIQHSMASEKLKTAVKDMCYVDNLFGTSNKAEELIELYKESKEVFNAIGMNIREFSLNSELENLIDPKDKTETGDNTKLLGYMFNGKTDIMKVKKPKFSLIPDKGVTKREVVKIVSSIYDPLQLFAPIYLDGKRLIREVSGKDIKWEDKIKEETRKLLEEYVSKIEKCEFTFKRWLEIPDKQPCTLAIFSDASKDVYGACAYLVWDPSPLEKNKENRAILITAKQRLASKGHTITIPRLELVGIVLAARIATYLVKELDVNITTIALYSDSQIALNQIKSFNKDSTFVENRINEIWKHLEKLKTDENDTVIREVYLTHVPTNDNTADLITRGIETEELLKETNWFKGPQCIRRKEEANTENRIYERVNKNPKMPYNHQRESYITLVSKVKNVDHPPDCSIIQDKHRQHWDRSCRIMVYILRFITRIRIRDRTHTGIISNYEFSIIELQKYNPNVKSEELECAEKVLIKEHQTNFNIKPMENLNQYLNPATKVVEQRYRVTSMEPKPVIHTRSILATSIIDKIHSENLHCGVNTVLGIIREKYAGKKWRSAIKNRLTKCIRCRKVNNHPYPKPKAGNLPERRITKDRAFQHIGIDYAGPFIVKAPGGRGYTAHKSWIAVITCMTSRLVHLELVYSLTTDEFLLALARFMGRRGIPDSISTDNATTFQAAANIATSAYSVENYLANKRIKWYFNTALAPWEGGVWERMVGLVKKALKHGLGDQCYSRKDLETIIIECESIINHRPLTYIADEESEIIRPIDLIQPKISYPIYNEKLLENEYREYTYRFREVINSVKRFWEVFNRDYQNQNKIFESVTFPNKAHCNTVQPVVGEIVMIKDEQLPRGKWQLGRITKLCPGKDEIVRAVEIKTKTRNKIKRRIEHVIPLEIRPNSETQQVYEEKEKPQQKEKERKDQKVSEKPSRRITRSQTRKEKEKQASIMSIRTQMKPTILYYLTIILYLATSVYAANKNPSLSELSIGTFQEAKEEMTIVQENVATTTYSPNSVRNENRITTLTPLILTTTPKTTYPVTTPRSIDTTKPMYTTKKPKISTTSQPKQQTTTTPKPRTDHGKQTKTPLEPLYGVQTLWCSMKSSIWCLAGFGGK</sequence>
<dbReference type="Pfam" id="PF03564">
    <property type="entry name" value="DUF1759"/>
    <property type="match status" value="1"/>
</dbReference>
<dbReference type="Gene3D" id="3.10.10.10">
    <property type="entry name" value="HIV Type 1 Reverse Transcriptase, subunit A, domain 1"/>
    <property type="match status" value="1"/>
</dbReference>
<dbReference type="InterPro" id="IPR001969">
    <property type="entry name" value="Aspartic_peptidase_AS"/>
</dbReference>
<feature type="region of interest" description="Disordered" evidence="8">
    <location>
        <begin position="396"/>
        <end position="419"/>
    </location>
</feature>
<feature type="domain" description="Integrase catalytic" evidence="10">
    <location>
        <begin position="1447"/>
        <end position="1638"/>
    </location>
</feature>
<dbReference type="SMART" id="SM00343">
    <property type="entry name" value="ZnF_C2HC"/>
    <property type="match status" value="2"/>
</dbReference>
<dbReference type="InterPro" id="IPR036397">
    <property type="entry name" value="RNaseH_sf"/>
</dbReference>
<evidence type="ECO:0000256" key="2">
    <source>
        <dbReference type="ARBA" id="ARBA00022695"/>
    </source>
</evidence>
<dbReference type="HOGENOM" id="CLU_000526_6_0_1"/>
<reference evidence="11" key="1">
    <citation type="submission" date="2007-07" db="EMBL/GenBank/DDBJ databases">
        <title>PCAP assembly of the Caenorhabditis remanei genome.</title>
        <authorList>
            <consortium name="The Caenorhabditis remanei Sequencing Consortium"/>
            <person name="Wilson R.K."/>
        </authorList>
    </citation>
    <scope>NUCLEOTIDE SEQUENCE [LARGE SCALE GENOMIC DNA]</scope>
    <source>
        <strain evidence="11">PB4641</strain>
    </source>
</reference>
<dbReference type="GO" id="GO:0003676">
    <property type="term" value="F:nucleic acid binding"/>
    <property type="evidence" value="ECO:0007669"/>
    <property type="project" value="InterPro"/>
</dbReference>
<dbReference type="GO" id="GO:0042575">
    <property type="term" value="C:DNA polymerase complex"/>
    <property type="evidence" value="ECO:0007669"/>
    <property type="project" value="UniProtKB-ARBA"/>
</dbReference>
<dbReference type="GO" id="GO:0008270">
    <property type="term" value="F:zinc ion binding"/>
    <property type="evidence" value="ECO:0007669"/>
    <property type="project" value="UniProtKB-KW"/>
</dbReference>
<dbReference type="PROSITE" id="PS50994">
    <property type="entry name" value="INTEGRASE"/>
    <property type="match status" value="1"/>
</dbReference>
<evidence type="ECO:0000313" key="11">
    <source>
        <dbReference type="EMBL" id="EFP10192.1"/>
    </source>
</evidence>
<keyword evidence="7" id="KW-0863">Zinc-finger</keyword>
<feature type="region of interest" description="Disordered" evidence="8">
    <location>
        <begin position="240"/>
        <end position="318"/>
    </location>
</feature>
<dbReference type="InParanoid" id="E3NN73"/>
<dbReference type="OMA" id="MELHECE"/>
<dbReference type="SUPFAM" id="SSF56672">
    <property type="entry name" value="DNA/RNA polymerases"/>
    <property type="match status" value="1"/>
</dbReference>
<evidence type="ECO:0000256" key="6">
    <source>
        <dbReference type="ARBA" id="ARBA00022918"/>
    </source>
</evidence>
<dbReference type="PANTHER" id="PTHR47331:SF1">
    <property type="entry name" value="GAG-LIKE PROTEIN"/>
    <property type="match status" value="1"/>
</dbReference>
<dbReference type="OrthoDB" id="5875526at2759"/>
<dbReference type="PROSITE" id="PS00141">
    <property type="entry name" value="ASP_PROTEASE"/>
    <property type="match status" value="1"/>
</dbReference>
<keyword evidence="4" id="KW-0255">Endonuclease</keyword>
<dbReference type="STRING" id="31234.E3NN73"/>
<dbReference type="InterPro" id="IPR001584">
    <property type="entry name" value="Integrase_cat-core"/>
</dbReference>
<keyword evidence="6" id="KW-0695">RNA-directed DNA polymerase</keyword>
<dbReference type="Gene3D" id="3.30.70.270">
    <property type="match status" value="1"/>
</dbReference>
<accession>E3NN73</accession>
<feature type="region of interest" description="Disordered" evidence="8">
    <location>
        <begin position="1896"/>
        <end position="1947"/>
    </location>
</feature>
<keyword evidence="7" id="KW-0479">Metal-binding</keyword>
<dbReference type="InterPro" id="IPR043502">
    <property type="entry name" value="DNA/RNA_pol_sf"/>
</dbReference>
<dbReference type="Pfam" id="PF18701">
    <property type="entry name" value="DUF5641"/>
    <property type="match status" value="1"/>
</dbReference>
<keyword evidence="2" id="KW-0548">Nucleotidyltransferase</keyword>
<dbReference type="GO" id="GO:0004190">
    <property type="term" value="F:aspartic-type endopeptidase activity"/>
    <property type="evidence" value="ECO:0007669"/>
    <property type="project" value="InterPro"/>
</dbReference>
<evidence type="ECO:0000259" key="9">
    <source>
        <dbReference type="PROSITE" id="PS50158"/>
    </source>
</evidence>
<dbReference type="InterPro" id="IPR005312">
    <property type="entry name" value="DUF1759"/>
</dbReference>
<feature type="compositionally biased region" description="Basic and acidic residues" evidence="8">
    <location>
        <begin position="1769"/>
        <end position="1792"/>
    </location>
</feature>
<dbReference type="InterPro" id="IPR012337">
    <property type="entry name" value="RNaseH-like_sf"/>
</dbReference>
<dbReference type="InterPro" id="IPR000477">
    <property type="entry name" value="RT_dom"/>
</dbReference>
<keyword evidence="12" id="KW-1185">Reference proteome</keyword>
<evidence type="ECO:0000256" key="1">
    <source>
        <dbReference type="ARBA" id="ARBA00022679"/>
    </source>
</evidence>
<dbReference type="Pfam" id="PF00078">
    <property type="entry name" value="RVT_1"/>
    <property type="match status" value="1"/>
</dbReference>
<dbReference type="PROSITE" id="PS50158">
    <property type="entry name" value="ZF_CCHC"/>
    <property type="match status" value="1"/>
</dbReference>
<feature type="compositionally biased region" description="Basic and acidic residues" evidence="8">
    <location>
        <begin position="240"/>
        <end position="251"/>
    </location>
</feature>
<dbReference type="GO" id="GO:0006508">
    <property type="term" value="P:proteolysis"/>
    <property type="evidence" value="ECO:0007669"/>
    <property type="project" value="InterPro"/>
</dbReference>
<keyword evidence="3" id="KW-0540">Nuclease</keyword>
<evidence type="ECO:0000256" key="8">
    <source>
        <dbReference type="SAM" id="MobiDB-lite"/>
    </source>
</evidence>
<dbReference type="Gene3D" id="3.30.420.10">
    <property type="entry name" value="Ribonuclease H-like superfamily/Ribonuclease H"/>
    <property type="match status" value="2"/>
</dbReference>
<keyword evidence="5" id="KW-0378">Hydrolase</keyword>
<evidence type="ECO:0000259" key="10">
    <source>
        <dbReference type="PROSITE" id="PS50994"/>
    </source>
</evidence>
<dbReference type="SUPFAM" id="SSF53098">
    <property type="entry name" value="Ribonuclease H-like"/>
    <property type="match status" value="1"/>
</dbReference>
<dbReference type="CDD" id="cd00303">
    <property type="entry name" value="retropepsin_like"/>
    <property type="match status" value="1"/>
</dbReference>